<evidence type="ECO:0000313" key="1">
    <source>
        <dbReference type="EMBL" id="MCI52787.1"/>
    </source>
</evidence>
<comment type="caution">
    <text evidence="1">The sequence shown here is derived from an EMBL/GenBank/DDBJ whole genome shotgun (WGS) entry which is preliminary data.</text>
</comment>
<organism evidence="1 2">
    <name type="scientific">Trifolium medium</name>
    <dbReference type="NCBI Taxonomy" id="97028"/>
    <lineage>
        <taxon>Eukaryota</taxon>
        <taxon>Viridiplantae</taxon>
        <taxon>Streptophyta</taxon>
        <taxon>Embryophyta</taxon>
        <taxon>Tracheophyta</taxon>
        <taxon>Spermatophyta</taxon>
        <taxon>Magnoliopsida</taxon>
        <taxon>eudicotyledons</taxon>
        <taxon>Gunneridae</taxon>
        <taxon>Pentapetalae</taxon>
        <taxon>rosids</taxon>
        <taxon>fabids</taxon>
        <taxon>Fabales</taxon>
        <taxon>Fabaceae</taxon>
        <taxon>Papilionoideae</taxon>
        <taxon>50 kb inversion clade</taxon>
        <taxon>NPAAA clade</taxon>
        <taxon>Hologalegina</taxon>
        <taxon>IRL clade</taxon>
        <taxon>Trifolieae</taxon>
        <taxon>Trifolium</taxon>
    </lineage>
</organism>
<dbReference type="Proteomes" id="UP000265520">
    <property type="component" value="Unassembled WGS sequence"/>
</dbReference>
<reference evidence="1 2" key="1">
    <citation type="journal article" date="2018" name="Front. Plant Sci.">
        <title>Red Clover (Trifolium pratense) and Zigzag Clover (T. medium) - A Picture of Genomic Similarities and Differences.</title>
        <authorList>
            <person name="Dluhosova J."/>
            <person name="Istvanek J."/>
            <person name="Nedelnik J."/>
            <person name="Repkova J."/>
        </authorList>
    </citation>
    <scope>NUCLEOTIDE SEQUENCE [LARGE SCALE GENOMIC DNA]</scope>
    <source>
        <strain evidence="2">cv. 10/8</strain>
        <tissue evidence="1">Leaf</tissue>
    </source>
</reference>
<keyword evidence="2" id="KW-1185">Reference proteome</keyword>
<dbReference type="EMBL" id="LXQA010452803">
    <property type="protein sequence ID" value="MCI52787.1"/>
    <property type="molecule type" value="Genomic_DNA"/>
</dbReference>
<evidence type="ECO:0000313" key="2">
    <source>
        <dbReference type="Proteomes" id="UP000265520"/>
    </source>
</evidence>
<proteinExistence type="predicted"/>
<accession>A0A392SWI3</accession>
<sequence length="40" mass="4764">AVAIPQNRHNHEFAPQAKFLEATWHQTSAIRPRRDFPRLR</sequence>
<dbReference type="AlphaFoldDB" id="A0A392SWI3"/>
<feature type="non-terminal residue" evidence="1">
    <location>
        <position position="1"/>
    </location>
</feature>
<protein>
    <submittedName>
        <fullName evidence="1">Uncharacterized protein</fullName>
    </submittedName>
</protein>
<name>A0A392SWI3_9FABA</name>